<feature type="binding site" evidence="12">
    <location>
        <position position="267"/>
    </location>
    <ligand>
        <name>ATP</name>
        <dbReference type="ChEBI" id="CHEBI:30616"/>
    </ligand>
</feature>
<dbReference type="SMART" id="SM00840">
    <property type="entry name" value="DALR_2"/>
    <property type="match status" value="1"/>
</dbReference>
<keyword evidence="10 12" id="KW-0648">Protein biosynthesis</keyword>
<dbReference type="PRINTS" id="PR00983">
    <property type="entry name" value="TRNASYNTHCYS"/>
</dbReference>
<keyword evidence="5 12" id="KW-0436">Ligase</keyword>
<evidence type="ECO:0000259" key="13">
    <source>
        <dbReference type="SMART" id="SM00840"/>
    </source>
</evidence>
<dbReference type="GO" id="GO:0005524">
    <property type="term" value="F:ATP binding"/>
    <property type="evidence" value="ECO:0007669"/>
    <property type="project" value="UniProtKB-UniRule"/>
</dbReference>
<organism evidence="14 15">
    <name type="scientific">Leptotrichia trevisanii</name>
    <dbReference type="NCBI Taxonomy" id="109328"/>
    <lineage>
        <taxon>Bacteria</taxon>
        <taxon>Fusobacteriati</taxon>
        <taxon>Fusobacteriota</taxon>
        <taxon>Fusobacteriia</taxon>
        <taxon>Fusobacteriales</taxon>
        <taxon>Leptotrichiaceae</taxon>
        <taxon>Leptotrichia</taxon>
    </lineage>
</organism>
<dbReference type="Gene3D" id="1.20.120.1910">
    <property type="entry name" value="Cysteine-tRNA ligase, C-terminal anti-codon recognition domain"/>
    <property type="match status" value="1"/>
</dbReference>
<evidence type="ECO:0000256" key="2">
    <source>
        <dbReference type="ARBA" id="ARBA00005594"/>
    </source>
</evidence>
<keyword evidence="7 12" id="KW-0547">Nucleotide-binding</keyword>
<comment type="catalytic activity">
    <reaction evidence="12">
        <text>tRNA(Cys) + L-cysteine + ATP = L-cysteinyl-tRNA(Cys) + AMP + diphosphate</text>
        <dbReference type="Rhea" id="RHEA:17773"/>
        <dbReference type="Rhea" id="RHEA-COMP:9661"/>
        <dbReference type="Rhea" id="RHEA-COMP:9679"/>
        <dbReference type="ChEBI" id="CHEBI:30616"/>
        <dbReference type="ChEBI" id="CHEBI:33019"/>
        <dbReference type="ChEBI" id="CHEBI:35235"/>
        <dbReference type="ChEBI" id="CHEBI:78442"/>
        <dbReference type="ChEBI" id="CHEBI:78517"/>
        <dbReference type="ChEBI" id="CHEBI:456215"/>
        <dbReference type="EC" id="6.1.1.16"/>
    </reaction>
</comment>
<accession>A0A510K3G0</accession>
<dbReference type="Pfam" id="PF09190">
    <property type="entry name" value="DALR_2"/>
    <property type="match status" value="1"/>
</dbReference>
<feature type="binding site" evidence="12">
    <location>
        <position position="27"/>
    </location>
    <ligand>
        <name>Zn(2+)</name>
        <dbReference type="ChEBI" id="CHEBI:29105"/>
    </ligand>
</feature>
<comment type="subcellular location">
    <subcellularLocation>
        <location evidence="1 12">Cytoplasm</location>
    </subcellularLocation>
</comment>
<dbReference type="Proteomes" id="UP000422644">
    <property type="component" value="Chromosome"/>
</dbReference>
<evidence type="ECO:0000256" key="8">
    <source>
        <dbReference type="ARBA" id="ARBA00022833"/>
    </source>
</evidence>
<keyword evidence="4 12" id="KW-0963">Cytoplasm</keyword>
<evidence type="ECO:0000256" key="12">
    <source>
        <dbReference type="HAMAP-Rule" id="MF_00041"/>
    </source>
</evidence>
<protein>
    <recommendedName>
        <fullName evidence="12">Cysteine--tRNA ligase</fullName>
        <ecNumber evidence="12">6.1.1.16</ecNumber>
    </recommendedName>
    <alternativeName>
        <fullName evidence="12">Cysteinyl-tRNA synthetase</fullName>
        <shortName evidence="12">CysRS</shortName>
    </alternativeName>
</protein>
<dbReference type="EC" id="6.1.1.16" evidence="12"/>
<dbReference type="SUPFAM" id="SSF47323">
    <property type="entry name" value="Anticodon-binding domain of a subclass of class I aminoacyl-tRNA synthetases"/>
    <property type="match status" value="1"/>
</dbReference>
<feature type="short sequence motif" description="'KMSKS' region" evidence="12">
    <location>
        <begin position="264"/>
        <end position="268"/>
    </location>
</feature>
<keyword evidence="6 12" id="KW-0479">Metal-binding</keyword>
<evidence type="ECO:0000313" key="15">
    <source>
        <dbReference type="Proteomes" id="UP000422644"/>
    </source>
</evidence>
<dbReference type="GO" id="GO:0004817">
    <property type="term" value="F:cysteine-tRNA ligase activity"/>
    <property type="evidence" value="ECO:0007669"/>
    <property type="project" value="UniProtKB-UniRule"/>
</dbReference>
<dbReference type="GO" id="GO:0008270">
    <property type="term" value="F:zinc ion binding"/>
    <property type="evidence" value="ECO:0007669"/>
    <property type="project" value="UniProtKB-UniRule"/>
</dbReference>
<dbReference type="NCBIfam" id="TIGR00435">
    <property type="entry name" value="cysS"/>
    <property type="match status" value="1"/>
</dbReference>
<evidence type="ECO:0000256" key="3">
    <source>
        <dbReference type="ARBA" id="ARBA00011245"/>
    </source>
</evidence>
<dbReference type="InterPro" id="IPR015803">
    <property type="entry name" value="Cys-tRNA-ligase"/>
</dbReference>
<comment type="cofactor">
    <cofactor evidence="12">
        <name>Zn(2+)</name>
        <dbReference type="ChEBI" id="CHEBI:29105"/>
    </cofactor>
    <text evidence="12">Binds 1 zinc ion per subunit.</text>
</comment>
<dbReference type="AlphaFoldDB" id="A0A510K3G0"/>
<evidence type="ECO:0000256" key="9">
    <source>
        <dbReference type="ARBA" id="ARBA00022840"/>
    </source>
</evidence>
<sequence length="483" mass="56356">MKLYNTMTNKIEEFKTIEENKVKMYVCGPTVYNYIHLGNARPIVVFDTLARYFEHKGMEVEFVQNFTDVDDKIINKSMEEGTSASEVSEKYIKYFFEDISKLNILESVKRPKVTENMSEVIEIIQKLIDNGFAYEKDGDVYFEVKKYKDYGKLSNQKIEELELGARIDVSEIKKNPVDFALWKKKKDGEPFWESPWGQGRPGWHIECSAMAKKYLGDTFDIHGGGQDLVFPHHENEIAQSKCAYHGNFANYWLHNGFIQINGDKMSKSLGNFFLLREILEKFSGNVVRLFILSTHYRKPINFSFENMEDTKKALQNIVKSMNKFEDIVEKYKNEKIENIKNSEFSQKIDEFDKKFEFAMDEDMNTPQALATIFDQIRETNKFISTKGEEFSTIYVEIKKSYDSLKQKLENVFGIAIEVENAVKEEDGENMELTKKLIELLIKLRSEARSEKNFKLSDEIRDELKKLGVEIKDNKDGSTDYNLL</sequence>
<feature type="binding site" evidence="12">
    <location>
        <position position="236"/>
    </location>
    <ligand>
        <name>Zn(2+)</name>
        <dbReference type="ChEBI" id="CHEBI:29105"/>
    </ligand>
</feature>
<evidence type="ECO:0000256" key="7">
    <source>
        <dbReference type="ARBA" id="ARBA00022741"/>
    </source>
</evidence>
<proteinExistence type="inferred from homology"/>
<dbReference type="PANTHER" id="PTHR10890">
    <property type="entry name" value="CYSTEINYL-TRNA SYNTHETASE"/>
    <property type="match status" value="1"/>
</dbReference>
<gene>
    <name evidence="12" type="primary">cysS</name>
    <name evidence="14" type="ORF">JMUB3870_0460</name>
</gene>
<dbReference type="OrthoDB" id="9815130at2"/>
<keyword evidence="11 12" id="KW-0030">Aminoacyl-tRNA synthetase</keyword>
<dbReference type="InterPro" id="IPR056411">
    <property type="entry name" value="CysS_C"/>
</dbReference>
<comment type="similarity">
    <text evidence="2 12">Belongs to the class-I aminoacyl-tRNA synthetase family.</text>
</comment>
<comment type="subunit">
    <text evidence="3 12">Monomer.</text>
</comment>
<dbReference type="GO" id="GO:0005829">
    <property type="term" value="C:cytosol"/>
    <property type="evidence" value="ECO:0007669"/>
    <property type="project" value="TreeGrafter"/>
</dbReference>
<evidence type="ECO:0000256" key="5">
    <source>
        <dbReference type="ARBA" id="ARBA00022598"/>
    </source>
</evidence>
<keyword evidence="9 12" id="KW-0067">ATP-binding</keyword>
<dbReference type="PANTHER" id="PTHR10890:SF3">
    <property type="entry name" value="CYSTEINE--TRNA LIGASE, CYTOPLASMIC"/>
    <property type="match status" value="1"/>
</dbReference>
<dbReference type="InterPro" id="IPR024909">
    <property type="entry name" value="Cys-tRNA/MSH_ligase"/>
</dbReference>
<feature type="domain" description="Cysteinyl-tRNA synthetase class Ia DALR" evidence="13">
    <location>
        <begin position="354"/>
        <end position="418"/>
    </location>
</feature>
<name>A0A510K3G0_9FUSO</name>
<dbReference type="InterPro" id="IPR032678">
    <property type="entry name" value="tRNA-synt_1_cat_dom"/>
</dbReference>
<keyword evidence="8 12" id="KW-0862">Zinc</keyword>
<dbReference type="Pfam" id="PF23493">
    <property type="entry name" value="CysS_C"/>
    <property type="match status" value="1"/>
</dbReference>
<feature type="binding site" evidence="12">
    <location>
        <position position="207"/>
    </location>
    <ligand>
        <name>Zn(2+)</name>
        <dbReference type="ChEBI" id="CHEBI:29105"/>
    </ligand>
</feature>
<dbReference type="InterPro" id="IPR015273">
    <property type="entry name" value="Cys-tRNA-synt_Ia_DALR"/>
</dbReference>
<feature type="short sequence motif" description="'HIGH' region" evidence="12">
    <location>
        <begin position="29"/>
        <end position="39"/>
    </location>
</feature>
<evidence type="ECO:0000313" key="14">
    <source>
        <dbReference type="EMBL" id="BBM44353.1"/>
    </source>
</evidence>
<dbReference type="HAMAP" id="MF_00041">
    <property type="entry name" value="Cys_tRNA_synth"/>
    <property type="match status" value="1"/>
</dbReference>
<feature type="binding site" evidence="12">
    <location>
        <position position="232"/>
    </location>
    <ligand>
        <name>Zn(2+)</name>
        <dbReference type="ChEBI" id="CHEBI:29105"/>
    </ligand>
</feature>
<dbReference type="CDD" id="cd00672">
    <property type="entry name" value="CysRS_core"/>
    <property type="match status" value="1"/>
</dbReference>
<dbReference type="InterPro" id="IPR009080">
    <property type="entry name" value="tRNAsynth_Ia_anticodon-bd"/>
</dbReference>
<dbReference type="RefSeq" id="WP_026747778.1">
    <property type="nucleotide sequence ID" value="NZ_AP019831.1"/>
</dbReference>
<dbReference type="EMBL" id="AP019831">
    <property type="protein sequence ID" value="BBM44353.1"/>
    <property type="molecule type" value="Genomic_DNA"/>
</dbReference>
<reference evidence="14 15" key="1">
    <citation type="submission" date="2019-07" db="EMBL/GenBank/DDBJ databases">
        <title>Complete Genome Sequence of Leptotrichia trevisanii Strain JMUB3870.</title>
        <authorList>
            <person name="Watanabe S."/>
            <person name="Cui L."/>
        </authorList>
    </citation>
    <scope>NUCLEOTIDE SEQUENCE [LARGE SCALE GENOMIC DNA]</scope>
    <source>
        <strain evidence="14 15">JMUB3870</strain>
    </source>
</reference>
<evidence type="ECO:0000256" key="10">
    <source>
        <dbReference type="ARBA" id="ARBA00022917"/>
    </source>
</evidence>
<evidence type="ECO:0000256" key="1">
    <source>
        <dbReference type="ARBA" id="ARBA00004496"/>
    </source>
</evidence>
<dbReference type="FunFam" id="3.40.50.620:FF:000009">
    <property type="entry name" value="Cysteine--tRNA ligase"/>
    <property type="match status" value="1"/>
</dbReference>
<dbReference type="GO" id="GO:0006423">
    <property type="term" value="P:cysteinyl-tRNA aminoacylation"/>
    <property type="evidence" value="ECO:0007669"/>
    <property type="project" value="UniProtKB-UniRule"/>
</dbReference>
<evidence type="ECO:0000256" key="4">
    <source>
        <dbReference type="ARBA" id="ARBA00022490"/>
    </source>
</evidence>
<dbReference type="InterPro" id="IPR014729">
    <property type="entry name" value="Rossmann-like_a/b/a_fold"/>
</dbReference>
<dbReference type="Gene3D" id="3.40.50.620">
    <property type="entry name" value="HUPs"/>
    <property type="match status" value="1"/>
</dbReference>
<evidence type="ECO:0000256" key="6">
    <source>
        <dbReference type="ARBA" id="ARBA00022723"/>
    </source>
</evidence>
<dbReference type="SUPFAM" id="SSF52374">
    <property type="entry name" value="Nucleotidylyl transferase"/>
    <property type="match status" value="1"/>
</dbReference>
<evidence type="ECO:0000256" key="11">
    <source>
        <dbReference type="ARBA" id="ARBA00023146"/>
    </source>
</evidence>
<keyword evidence="15" id="KW-1185">Reference proteome</keyword>
<dbReference type="Pfam" id="PF01406">
    <property type="entry name" value="tRNA-synt_1e"/>
    <property type="match status" value="1"/>
</dbReference>